<dbReference type="InterPro" id="IPR035919">
    <property type="entry name" value="EAL_sf"/>
</dbReference>
<dbReference type="Gene3D" id="3.20.20.450">
    <property type="entry name" value="EAL domain"/>
    <property type="match status" value="1"/>
</dbReference>
<dbReference type="EMBL" id="DMBR01000379">
    <property type="protein sequence ID" value="HAE95377.1"/>
    <property type="molecule type" value="Genomic_DNA"/>
</dbReference>
<dbReference type="SUPFAM" id="SSF141868">
    <property type="entry name" value="EAL domain-like"/>
    <property type="match status" value="1"/>
</dbReference>
<feature type="domain" description="EAL" evidence="1">
    <location>
        <begin position="129"/>
        <end position="373"/>
    </location>
</feature>
<dbReference type="AlphaFoldDB" id="A0A3B9L385"/>
<protein>
    <submittedName>
        <fullName evidence="2">EAL domain-containing protein</fullName>
    </submittedName>
</protein>
<reference evidence="2 3" key="1">
    <citation type="journal article" date="2018" name="Nat. Biotechnol.">
        <title>A standardized bacterial taxonomy based on genome phylogeny substantially revises the tree of life.</title>
        <authorList>
            <person name="Parks D.H."/>
            <person name="Chuvochina M."/>
            <person name="Waite D.W."/>
            <person name="Rinke C."/>
            <person name="Skarshewski A."/>
            <person name="Chaumeil P.A."/>
            <person name="Hugenholtz P."/>
        </authorList>
    </citation>
    <scope>NUCLEOTIDE SEQUENCE [LARGE SCALE GENOMIC DNA]</scope>
    <source>
        <strain evidence="2">UBA8557</strain>
    </source>
</reference>
<dbReference type="InterPro" id="IPR050706">
    <property type="entry name" value="Cyclic-di-GMP_PDE-like"/>
</dbReference>
<evidence type="ECO:0000313" key="3">
    <source>
        <dbReference type="Proteomes" id="UP000259173"/>
    </source>
</evidence>
<proteinExistence type="predicted"/>
<comment type="caution">
    <text evidence="2">The sequence shown here is derived from an EMBL/GenBank/DDBJ whole genome shotgun (WGS) entry which is preliminary data.</text>
</comment>
<dbReference type="Pfam" id="PF00563">
    <property type="entry name" value="EAL"/>
    <property type="match status" value="1"/>
</dbReference>
<dbReference type="InterPro" id="IPR001633">
    <property type="entry name" value="EAL_dom"/>
</dbReference>
<dbReference type="PANTHER" id="PTHR33121:SF70">
    <property type="entry name" value="SIGNALING PROTEIN YKOW"/>
    <property type="match status" value="1"/>
</dbReference>
<evidence type="ECO:0000313" key="2">
    <source>
        <dbReference type="EMBL" id="HAE95377.1"/>
    </source>
</evidence>
<sequence length="373" mass="40756">MQRNTLRLRVSDAIMSFSPSSGETFNTRLIEMRSDQATQAQGSWHWNAETRQLLIEAPKGTELSVLAGQWSLNAIEQLFEGLSRGRLAEAFKVPEGPVRCSLRLSEGDDIHLVGAFVGQDEALGMLLADSEFSEFDPSDLQPGPDLYPVFQPIISLGNGHIAGFEALARWDGGDAKNPPNRYEDEALASNMLIRSAETLAKMRAQSGRSDLFMHVNLTARDLSRSALPALVEALMNGYDLPERSLRIELTEQAALRDESHALAAVLALKAVGAGLVLDDFGTGHSSFAWLADFPADSLKVDHGLTRRLGQYRTDTILGTLTLLAERLGMTTTAEGVENKEDATRLRSLGFDYAQGFAFARPMEETDALAFLKG</sequence>
<dbReference type="CDD" id="cd01948">
    <property type="entry name" value="EAL"/>
    <property type="match status" value="1"/>
</dbReference>
<evidence type="ECO:0000259" key="1">
    <source>
        <dbReference type="PROSITE" id="PS50883"/>
    </source>
</evidence>
<organism evidence="2 3">
    <name type="scientific">Hyphomonas atlantica</name>
    <dbReference type="NCBI Taxonomy" id="1280948"/>
    <lineage>
        <taxon>Bacteria</taxon>
        <taxon>Pseudomonadati</taxon>
        <taxon>Pseudomonadota</taxon>
        <taxon>Alphaproteobacteria</taxon>
        <taxon>Hyphomonadales</taxon>
        <taxon>Hyphomonadaceae</taxon>
        <taxon>Hyphomonas</taxon>
    </lineage>
</organism>
<dbReference type="PANTHER" id="PTHR33121">
    <property type="entry name" value="CYCLIC DI-GMP PHOSPHODIESTERASE PDEF"/>
    <property type="match status" value="1"/>
</dbReference>
<dbReference type="Proteomes" id="UP000259173">
    <property type="component" value="Unassembled WGS sequence"/>
</dbReference>
<dbReference type="PROSITE" id="PS50883">
    <property type="entry name" value="EAL"/>
    <property type="match status" value="1"/>
</dbReference>
<dbReference type="GO" id="GO:0071111">
    <property type="term" value="F:cyclic-guanylate-specific phosphodiesterase activity"/>
    <property type="evidence" value="ECO:0007669"/>
    <property type="project" value="InterPro"/>
</dbReference>
<name>A0A3B9L385_9PROT</name>
<gene>
    <name evidence="2" type="ORF">DCG65_12515</name>
</gene>
<accession>A0A3B9L385</accession>
<dbReference type="SMART" id="SM00052">
    <property type="entry name" value="EAL"/>
    <property type="match status" value="1"/>
</dbReference>